<evidence type="ECO:0000313" key="1">
    <source>
        <dbReference type="EMBL" id="KAF7381784.1"/>
    </source>
</evidence>
<organism evidence="1 2">
    <name type="scientific">Vespula germanica</name>
    <name type="common">German yellow jacket</name>
    <name type="synonym">Paravespula germanica</name>
    <dbReference type="NCBI Taxonomy" id="30212"/>
    <lineage>
        <taxon>Eukaryota</taxon>
        <taxon>Metazoa</taxon>
        <taxon>Ecdysozoa</taxon>
        <taxon>Arthropoda</taxon>
        <taxon>Hexapoda</taxon>
        <taxon>Insecta</taxon>
        <taxon>Pterygota</taxon>
        <taxon>Neoptera</taxon>
        <taxon>Endopterygota</taxon>
        <taxon>Hymenoptera</taxon>
        <taxon>Apocrita</taxon>
        <taxon>Aculeata</taxon>
        <taxon>Vespoidea</taxon>
        <taxon>Vespidae</taxon>
        <taxon>Vespinae</taxon>
        <taxon>Vespula</taxon>
    </lineage>
</organism>
<gene>
    <name evidence="1" type="ORF">HZH68_015657</name>
</gene>
<dbReference type="EMBL" id="JACSDZ010000021">
    <property type="protein sequence ID" value="KAF7381784.1"/>
    <property type="molecule type" value="Genomic_DNA"/>
</dbReference>
<keyword evidence="2" id="KW-1185">Reference proteome</keyword>
<name>A0A834MS90_VESGE</name>
<dbReference type="Proteomes" id="UP000617340">
    <property type="component" value="Unassembled WGS sequence"/>
</dbReference>
<proteinExistence type="predicted"/>
<reference evidence="1" key="1">
    <citation type="journal article" date="2020" name="G3 (Bethesda)">
        <title>High-Quality Assemblies for Three Invasive Social Wasps from the &lt;i&gt;Vespula&lt;/i&gt; Genus.</title>
        <authorList>
            <person name="Harrop T.W.R."/>
            <person name="Guhlin J."/>
            <person name="McLaughlin G.M."/>
            <person name="Permina E."/>
            <person name="Stockwell P."/>
            <person name="Gilligan J."/>
            <person name="Le Lec M.F."/>
            <person name="Gruber M.A.M."/>
            <person name="Quinn O."/>
            <person name="Lovegrove M."/>
            <person name="Duncan E.J."/>
            <person name="Remnant E.J."/>
            <person name="Van Eeckhoven J."/>
            <person name="Graham B."/>
            <person name="Knapp R.A."/>
            <person name="Langford K.W."/>
            <person name="Kronenberg Z."/>
            <person name="Press M.O."/>
            <person name="Eacker S.M."/>
            <person name="Wilson-Rankin E.E."/>
            <person name="Purcell J."/>
            <person name="Lester P.J."/>
            <person name="Dearden P.K."/>
        </authorList>
    </citation>
    <scope>NUCLEOTIDE SEQUENCE</scope>
    <source>
        <strain evidence="1">Linc-1</strain>
    </source>
</reference>
<accession>A0A834MS90</accession>
<sequence>MIRVLVFFARGYQILLRIRNLCLNVLVEENDMSVLRARDDSRKSSGLLSIPPSPEVKRCFAIAKGAGEKTKESFGRIGVKPYDKIVSLKNDRDLRESSVGIAKYSDIPYNVSERDCFGSSSGVALRRRTRIEKEDRKDRRGV</sequence>
<evidence type="ECO:0000313" key="2">
    <source>
        <dbReference type="Proteomes" id="UP000617340"/>
    </source>
</evidence>
<comment type="caution">
    <text evidence="1">The sequence shown here is derived from an EMBL/GenBank/DDBJ whole genome shotgun (WGS) entry which is preliminary data.</text>
</comment>
<protein>
    <submittedName>
        <fullName evidence="1">Uncharacterized protein</fullName>
    </submittedName>
</protein>
<dbReference type="AlphaFoldDB" id="A0A834MS90"/>